<evidence type="ECO:0000256" key="4">
    <source>
        <dbReference type="ARBA" id="ARBA00022692"/>
    </source>
</evidence>
<accession>A0A317Q6C0</accession>
<dbReference type="PANTHER" id="PTHR30221">
    <property type="entry name" value="SMALL-CONDUCTANCE MECHANOSENSITIVE CHANNEL"/>
    <property type="match status" value="1"/>
</dbReference>
<dbReference type="SUPFAM" id="SSF82689">
    <property type="entry name" value="Mechanosensitive channel protein MscS (YggB), C-terminal domain"/>
    <property type="match status" value="1"/>
</dbReference>
<evidence type="ECO:0000259" key="9">
    <source>
        <dbReference type="Pfam" id="PF21082"/>
    </source>
</evidence>
<keyword evidence="11" id="KW-1185">Reference proteome</keyword>
<dbReference type="Pfam" id="PF21082">
    <property type="entry name" value="MS_channel_3rd"/>
    <property type="match status" value="1"/>
</dbReference>
<feature type="domain" description="Mechanosensitive ion channel MscS" evidence="8">
    <location>
        <begin position="352"/>
        <end position="412"/>
    </location>
</feature>
<keyword evidence="7" id="KW-0997">Cell inner membrane</keyword>
<evidence type="ECO:0000313" key="10">
    <source>
        <dbReference type="EMBL" id="PWW11759.1"/>
    </source>
</evidence>
<keyword evidence="4 7" id="KW-0812">Transmembrane</keyword>
<evidence type="ECO:0000256" key="6">
    <source>
        <dbReference type="ARBA" id="ARBA00023136"/>
    </source>
</evidence>
<dbReference type="Gene3D" id="2.30.30.60">
    <property type="match status" value="1"/>
</dbReference>
<dbReference type="InterPro" id="IPR049278">
    <property type="entry name" value="MS_channel_C"/>
</dbReference>
<evidence type="ECO:0000256" key="1">
    <source>
        <dbReference type="ARBA" id="ARBA00004651"/>
    </source>
</evidence>
<dbReference type="OrthoDB" id="9780668at2"/>
<dbReference type="PANTHER" id="PTHR30221:SF18">
    <property type="entry name" value="SLL0590 PROTEIN"/>
    <property type="match status" value="1"/>
</dbReference>
<dbReference type="InterPro" id="IPR006685">
    <property type="entry name" value="MscS_channel_2nd"/>
</dbReference>
<feature type="transmembrane region" description="Helical" evidence="7">
    <location>
        <begin position="247"/>
        <end position="273"/>
    </location>
</feature>
<keyword evidence="7" id="KW-0407">Ion channel</keyword>
<evidence type="ECO:0000256" key="2">
    <source>
        <dbReference type="ARBA" id="ARBA00008017"/>
    </source>
</evidence>
<feature type="transmembrane region" description="Helical" evidence="7">
    <location>
        <begin position="333"/>
        <end position="360"/>
    </location>
</feature>
<protein>
    <recommendedName>
        <fullName evidence="7">Small-conductance mechanosensitive channel</fullName>
    </recommendedName>
</protein>
<organism evidence="10 11">
    <name type="scientific">Mangrovibacter plantisponsor</name>
    <dbReference type="NCBI Taxonomy" id="451513"/>
    <lineage>
        <taxon>Bacteria</taxon>
        <taxon>Pseudomonadati</taxon>
        <taxon>Pseudomonadota</taxon>
        <taxon>Gammaproteobacteria</taxon>
        <taxon>Enterobacterales</taxon>
        <taxon>Enterobacteriaceae</taxon>
        <taxon>Mangrovibacter</taxon>
    </lineage>
</organism>
<reference evidence="10 11" key="1">
    <citation type="submission" date="2018-05" db="EMBL/GenBank/DDBJ databases">
        <title>Genomic Encyclopedia of Type Strains, Phase IV (KMG-IV): sequencing the most valuable type-strain genomes for metagenomic binning, comparative biology and taxonomic classification.</title>
        <authorList>
            <person name="Goeker M."/>
        </authorList>
    </citation>
    <scope>NUCLEOTIDE SEQUENCE [LARGE SCALE GENOMIC DNA]</scope>
    <source>
        <strain evidence="10 11">DSM 19579</strain>
    </source>
</reference>
<evidence type="ECO:0000256" key="3">
    <source>
        <dbReference type="ARBA" id="ARBA00022475"/>
    </source>
</evidence>
<evidence type="ECO:0000259" key="8">
    <source>
        <dbReference type="Pfam" id="PF00924"/>
    </source>
</evidence>
<keyword evidence="7" id="KW-0813">Transport</keyword>
<comment type="function">
    <text evidence="7">Mechanosensitive channel that participates in the regulation of osmotic pressure changes within the cell, opening in response to stretch forces in the membrane lipid bilayer, without the need for other proteins. Contributes to normal resistance to hypoosmotic shock. Forms an ion channel of 1.0 nanosiemens conductance with a slight preference for anions.</text>
</comment>
<dbReference type="Pfam" id="PF00924">
    <property type="entry name" value="MS_channel_2nd"/>
    <property type="match status" value="1"/>
</dbReference>
<dbReference type="AlphaFoldDB" id="A0A317Q6C0"/>
<comment type="subcellular location">
    <subcellularLocation>
        <location evidence="7">Cell inner membrane</location>
        <topology evidence="7">Multi-pass membrane protein</topology>
    </subcellularLocation>
    <subcellularLocation>
        <location evidence="1">Cell membrane</location>
        <topology evidence="1">Multi-pass membrane protein</topology>
    </subcellularLocation>
</comment>
<sequence>MPHARCWLFLIFVFGVFHPAYSAEPRQSPLPEEKARTLMVLHQPVVMLQAKIGYSTPEERVRRIQSALRNLSDEDVRHPVEVKAIRRYNQDCRLFTINGKPFMLLADQDLDEGDDLSLDQAALLVQKRLNSLRLALIQQYSPHYLLLSTLKGIGGLAILILLNRLSFSAWRWTKRYFDSRILQQKGIIPHAWRGLLGNIEARVVGTLLTLLGLVLFYIWLSWLFRLFPYTRLWGESLGAYSVNVLEQIGLAIITAMPGLVIVAIIVLITVFILKLLRILLHQVETEKLHLPGIHPETVSATRKLISVAIWLFALSAAYPFLPGANSLAFKGVSVFFGLLLTLGSAGVMNHAMSGLVLIYSRALRRGDMIRIGENEGTVSEIGMLATKILTRENHIVTVPNAVAVSGKITNLSAFRRDAGITITTSVTIGYDTPWRQVHALLELAASQTPGINQSVAPVVRQLSLKDWYVEYELQVALEKGAVMPAVKSVLHAQIQDVFNTFGVQIMSPNFIAQPETPVVVLPEHWHNAPARPADANSSPVNPEIT</sequence>
<name>A0A317Q6C0_9ENTR</name>
<comment type="similarity">
    <text evidence="2 7">Belongs to the MscS (TC 1.A.23) family.</text>
</comment>
<dbReference type="EMBL" id="QGTS01000002">
    <property type="protein sequence ID" value="PWW11759.1"/>
    <property type="molecule type" value="Genomic_DNA"/>
</dbReference>
<keyword evidence="6 7" id="KW-0472">Membrane</keyword>
<dbReference type="Proteomes" id="UP000246744">
    <property type="component" value="Unassembled WGS sequence"/>
</dbReference>
<comment type="subunit">
    <text evidence="7">Homoheptamer.</text>
</comment>
<dbReference type="GO" id="GO:0005886">
    <property type="term" value="C:plasma membrane"/>
    <property type="evidence" value="ECO:0007669"/>
    <property type="project" value="UniProtKB-SubCell"/>
</dbReference>
<proteinExistence type="inferred from homology"/>
<feature type="domain" description="Mechanosensitive ion channel MscS C-terminal" evidence="9">
    <location>
        <begin position="422"/>
        <end position="505"/>
    </location>
</feature>
<comment type="caution">
    <text evidence="7">Lacks conserved residue(s) required for the propagation of feature annotation.</text>
</comment>
<dbReference type="InterPro" id="IPR045275">
    <property type="entry name" value="MscS_archaea/bacteria_type"/>
</dbReference>
<dbReference type="Gene3D" id="3.30.70.100">
    <property type="match status" value="1"/>
</dbReference>
<evidence type="ECO:0000256" key="7">
    <source>
        <dbReference type="RuleBase" id="RU369025"/>
    </source>
</evidence>
<dbReference type="SUPFAM" id="SSF50182">
    <property type="entry name" value="Sm-like ribonucleoproteins"/>
    <property type="match status" value="1"/>
</dbReference>
<feature type="transmembrane region" description="Helical" evidence="7">
    <location>
        <begin position="203"/>
        <end position="227"/>
    </location>
</feature>
<gene>
    <name evidence="10" type="ORF">DES37_102370</name>
</gene>
<dbReference type="GO" id="GO:0008381">
    <property type="term" value="F:mechanosensitive monoatomic ion channel activity"/>
    <property type="evidence" value="ECO:0007669"/>
    <property type="project" value="InterPro"/>
</dbReference>
<evidence type="ECO:0000256" key="5">
    <source>
        <dbReference type="ARBA" id="ARBA00022989"/>
    </source>
</evidence>
<keyword evidence="3" id="KW-1003">Cell membrane</keyword>
<keyword evidence="5 7" id="KW-1133">Transmembrane helix</keyword>
<comment type="caution">
    <text evidence="10">The sequence shown here is derived from an EMBL/GenBank/DDBJ whole genome shotgun (WGS) entry which is preliminary data.</text>
</comment>
<feature type="transmembrane region" description="Helical" evidence="7">
    <location>
        <begin position="304"/>
        <end position="321"/>
    </location>
</feature>
<dbReference type="InterPro" id="IPR023408">
    <property type="entry name" value="MscS_beta-dom_sf"/>
</dbReference>
<dbReference type="RefSeq" id="WP_110025001.1">
    <property type="nucleotide sequence ID" value="NZ_QGTS01000002.1"/>
</dbReference>
<keyword evidence="7" id="KW-0406">Ion transport</keyword>
<dbReference type="InterPro" id="IPR011066">
    <property type="entry name" value="MscS_channel_C_sf"/>
</dbReference>
<evidence type="ECO:0000313" key="11">
    <source>
        <dbReference type="Proteomes" id="UP000246744"/>
    </source>
</evidence>
<feature type="transmembrane region" description="Helical" evidence="7">
    <location>
        <begin position="144"/>
        <end position="165"/>
    </location>
</feature>
<dbReference type="InterPro" id="IPR010920">
    <property type="entry name" value="LSM_dom_sf"/>
</dbReference>